<sequence length="206" mass="22847">QIELAHDPEYVEVIKKLSVNPEDSRIQPYLYGLGPGDNPIFRGMYEASALVCGASIVAADSVWKNDDIIIGFNPAGGLHHAHKKRASGFCIFNDIAVAIHHLKQLKKDIKIAYLDIDCHHGDGVQWLFYDDPNVLTISFHESGKFLFPGTGHTNEIGEGPGKGFSLNFPLLPGTNNRMLVKLFRYCVPRILEAYSPDLLFTQLGVD</sequence>
<accession>X1CGY2</accession>
<gene>
    <name evidence="3" type="ORF">S01H4_59218</name>
</gene>
<keyword evidence="1" id="KW-0378">Hydrolase</keyword>
<dbReference type="InterPro" id="IPR000286">
    <property type="entry name" value="HDACs"/>
</dbReference>
<dbReference type="GO" id="GO:0000118">
    <property type="term" value="C:histone deacetylase complex"/>
    <property type="evidence" value="ECO:0007669"/>
    <property type="project" value="UniProtKB-ARBA"/>
</dbReference>
<dbReference type="GO" id="GO:0004407">
    <property type="term" value="F:histone deacetylase activity"/>
    <property type="evidence" value="ECO:0007669"/>
    <property type="project" value="InterPro"/>
</dbReference>
<evidence type="ECO:0000256" key="1">
    <source>
        <dbReference type="ARBA" id="ARBA00022801"/>
    </source>
</evidence>
<dbReference type="EMBL" id="BART01034697">
    <property type="protein sequence ID" value="GAH06912.1"/>
    <property type="molecule type" value="Genomic_DNA"/>
</dbReference>
<dbReference type="InterPro" id="IPR003084">
    <property type="entry name" value="HDAC_I/II"/>
</dbReference>
<dbReference type="PANTHER" id="PTHR10625">
    <property type="entry name" value="HISTONE DEACETYLASE HDAC1-RELATED"/>
    <property type="match status" value="1"/>
</dbReference>
<reference evidence="3" key="1">
    <citation type="journal article" date="2014" name="Front. Microbiol.">
        <title>High frequency of phylogenetically diverse reductive dehalogenase-homologous genes in deep subseafloor sedimentary metagenomes.</title>
        <authorList>
            <person name="Kawai M."/>
            <person name="Futagami T."/>
            <person name="Toyoda A."/>
            <person name="Takaki Y."/>
            <person name="Nishi S."/>
            <person name="Hori S."/>
            <person name="Arai W."/>
            <person name="Tsubouchi T."/>
            <person name="Morono Y."/>
            <person name="Uchiyama I."/>
            <person name="Ito T."/>
            <person name="Fujiyama A."/>
            <person name="Inagaki F."/>
            <person name="Takami H."/>
        </authorList>
    </citation>
    <scope>NUCLEOTIDE SEQUENCE</scope>
    <source>
        <strain evidence="3">Expedition CK06-06</strain>
    </source>
</reference>
<evidence type="ECO:0000259" key="2">
    <source>
        <dbReference type="Pfam" id="PF00850"/>
    </source>
</evidence>
<dbReference type="PRINTS" id="PR01270">
    <property type="entry name" value="HDASUPER"/>
</dbReference>
<dbReference type="SUPFAM" id="SSF52768">
    <property type="entry name" value="Arginase/deacetylase"/>
    <property type="match status" value="1"/>
</dbReference>
<dbReference type="Gene3D" id="3.40.800.20">
    <property type="entry name" value="Histone deacetylase domain"/>
    <property type="match status" value="1"/>
</dbReference>
<dbReference type="Pfam" id="PF00850">
    <property type="entry name" value="Hist_deacetyl"/>
    <property type="match status" value="1"/>
</dbReference>
<dbReference type="GO" id="GO:0040029">
    <property type="term" value="P:epigenetic regulation of gene expression"/>
    <property type="evidence" value="ECO:0007669"/>
    <property type="project" value="TreeGrafter"/>
</dbReference>
<feature type="non-terminal residue" evidence="3">
    <location>
        <position position="206"/>
    </location>
</feature>
<dbReference type="InterPro" id="IPR023696">
    <property type="entry name" value="Ureohydrolase_dom_sf"/>
</dbReference>
<dbReference type="AlphaFoldDB" id="X1CGY2"/>
<proteinExistence type="predicted"/>
<organism evidence="3">
    <name type="scientific">marine sediment metagenome</name>
    <dbReference type="NCBI Taxonomy" id="412755"/>
    <lineage>
        <taxon>unclassified sequences</taxon>
        <taxon>metagenomes</taxon>
        <taxon>ecological metagenomes</taxon>
    </lineage>
</organism>
<dbReference type="PANTHER" id="PTHR10625:SF10">
    <property type="entry name" value="HISTONE DEACETYLASE HDAC1"/>
    <property type="match status" value="1"/>
</dbReference>
<dbReference type="InterPro" id="IPR037138">
    <property type="entry name" value="His_deacetylse_dom_sf"/>
</dbReference>
<name>X1CGY2_9ZZZZ</name>
<protein>
    <recommendedName>
        <fullName evidence="2">Histone deacetylase domain-containing protein</fullName>
    </recommendedName>
</protein>
<comment type="caution">
    <text evidence="3">The sequence shown here is derived from an EMBL/GenBank/DDBJ whole genome shotgun (WGS) entry which is preliminary data.</text>
</comment>
<dbReference type="GO" id="GO:0016787">
    <property type="term" value="F:hydrolase activity"/>
    <property type="evidence" value="ECO:0007669"/>
    <property type="project" value="UniProtKB-KW"/>
</dbReference>
<feature type="domain" description="Histone deacetylase" evidence="2">
    <location>
        <begin position="2"/>
        <end position="206"/>
    </location>
</feature>
<dbReference type="InterPro" id="IPR023801">
    <property type="entry name" value="His_deacetylse_dom"/>
</dbReference>
<dbReference type="PRINTS" id="PR01271">
    <property type="entry name" value="HISDACETLASE"/>
</dbReference>
<feature type="non-terminal residue" evidence="3">
    <location>
        <position position="1"/>
    </location>
</feature>
<evidence type="ECO:0000313" key="3">
    <source>
        <dbReference type="EMBL" id="GAH06912.1"/>
    </source>
</evidence>